<reference evidence="2" key="1">
    <citation type="journal article" date="2017" name="Plant J.">
        <title>The pomegranate (Punica granatum L.) genome and the genomics of punicalagin biosynthesis.</title>
        <authorList>
            <person name="Qin G."/>
            <person name="Xu C."/>
            <person name="Ming R."/>
            <person name="Tang H."/>
            <person name="Guyot R."/>
            <person name="Kramer E.M."/>
            <person name="Hu Y."/>
            <person name="Yi X."/>
            <person name="Qi Y."/>
            <person name="Xu X."/>
            <person name="Gao Z."/>
            <person name="Pan H."/>
            <person name="Jian J."/>
            <person name="Tian Y."/>
            <person name="Yue Z."/>
            <person name="Xu Y."/>
        </authorList>
    </citation>
    <scope>NUCLEOTIDE SEQUENCE [LARGE SCALE GENOMIC DNA]</scope>
    <source>
        <strain evidence="2">cv. Dabenzi</strain>
    </source>
</reference>
<proteinExistence type="predicted"/>
<dbReference type="Proteomes" id="UP000197138">
    <property type="component" value="Unassembled WGS sequence"/>
</dbReference>
<evidence type="ECO:0000313" key="2">
    <source>
        <dbReference type="Proteomes" id="UP000197138"/>
    </source>
</evidence>
<dbReference type="EMBL" id="MTKT01004609">
    <property type="protein sequence ID" value="OWM70883.1"/>
    <property type="molecule type" value="Genomic_DNA"/>
</dbReference>
<accession>A0A218WEB5</accession>
<evidence type="ECO:0000313" key="1">
    <source>
        <dbReference type="EMBL" id="OWM70883.1"/>
    </source>
</evidence>
<comment type="caution">
    <text evidence="1">The sequence shown here is derived from an EMBL/GenBank/DDBJ whole genome shotgun (WGS) entry which is preliminary data.</text>
</comment>
<protein>
    <submittedName>
        <fullName evidence="1">Uncharacterized protein</fullName>
    </submittedName>
</protein>
<gene>
    <name evidence="1" type="ORF">CDL15_Pgr014556</name>
</gene>
<sequence>MWACYGPLISACWAVRVTMSPTHLWSREWKPNSEGNYHSEKLPIDQEGYWGSGSDLPTIRMVDNILGQLGPKVYVLNIT</sequence>
<dbReference type="AlphaFoldDB" id="A0A218WEB5"/>
<organism evidence="1 2">
    <name type="scientific">Punica granatum</name>
    <name type="common">Pomegranate</name>
    <dbReference type="NCBI Taxonomy" id="22663"/>
    <lineage>
        <taxon>Eukaryota</taxon>
        <taxon>Viridiplantae</taxon>
        <taxon>Streptophyta</taxon>
        <taxon>Embryophyta</taxon>
        <taxon>Tracheophyta</taxon>
        <taxon>Spermatophyta</taxon>
        <taxon>Magnoliopsida</taxon>
        <taxon>eudicotyledons</taxon>
        <taxon>Gunneridae</taxon>
        <taxon>Pentapetalae</taxon>
        <taxon>rosids</taxon>
        <taxon>malvids</taxon>
        <taxon>Myrtales</taxon>
        <taxon>Lythraceae</taxon>
        <taxon>Punica</taxon>
    </lineage>
</organism>
<name>A0A218WEB5_PUNGR</name>